<dbReference type="InterPro" id="IPR027417">
    <property type="entry name" value="P-loop_NTPase"/>
</dbReference>
<name>A0A2K9BJ04_BIFBR</name>
<reference evidence="2 3" key="1">
    <citation type="submission" date="2017-05" db="EMBL/GenBank/DDBJ databases">
        <title>Comparative genomics and methylome analysis of the gut commensal Bifidobacterium breve.</title>
        <authorList>
            <person name="Bottacini F."/>
            <person name="Morrissey R."/>
            <person name="Roberts R.J."/>
            <person name="James K."/>
            <person name="van Breen J."/>
            <person name="Egan M."/>
            <person name="Lambert J."/>
            <person name="van Limpt K."/>
            <person name="Stanton C."/>
            <person name="Knol J."/>
            <person name="O' Connell Motherway M."/>
            <person name="van Sinderen D."/>
        </authorList>
    </citation>
    <scope>NUCLEOTIDE SEQUENCE [LARGE SCALE GENOMIC DNA]</scope>
    <source>
        <strain evidence="2 3">215W447a</strain>
    </source>
</reference>
<organism evidence="2 3">
    <name type="scientific">Bifidobacterium breve</name>
    <dbReference type="NCBI Taxonomy" id="1685"/>
    <lineage>
        <taxon>Bacteria</taxon>
        <taxon>Bacillati</taxon>
        <taxon>Actinomycetota</taxon>
        <taxon>Actinomycetes</taxon>
        <taxon>Bifidobacteriales</taxon>
        <taxon>Bifidobacteriaceae</taxon>
        <taxon>Bifidobacterium</taxon>
    </lineage>
</organism>
<dbReference type="RefSeq" id="WP_306465779.1">
    <property type="nucleotide sequence ID" value="NZ_JAJBOO010000037.1"/>
</dbReference>
<protein>
    <recommendedName>
        <fullName evidence="1">ATPase AAA-type core domain-containing protein</fullName>
    </recommendedName>
</protein>
<dbReference type="AlphaFoldDB" id="A0A2K9BJ04"/>
<gene>
    <name evidence="2" type="ORF">BB215W447A_0450</name>
</gene>
<sequence>MLLNFTVENCLSFKSEQEFTMLRKGRHGTQEEQGAWSRIFPVAVIYGDNAAGKSNLLKCMNFFSNFVRNSFALREGINTQLFLLDRESAK</sequence>
<evidence type="ECO:0000259" key="1">
    <source>
        <dbReference type="Pfam" id="PF13304"/>
    </source>
</evidence>
<dbReference type="InterPro" id="IPR003959">
    <property type="entry name" value="ATPase_AAA_core"/>
</dbReference>
<feature type="domain" description="ATPase AAA-type core" evidence="1">
    <location>
        <begin position="42"/>
        <end position="76"/>
    </location>
</feature>
<proteinExistence type="predicted"/>
<dbReference type="GO" id="GO:0016887">
    <property type="term" value="F:ATP hydrolysis activity"/>
    <property type="evidence" value="ECO:0007669"/>
    <property type="project" value="InterPro"/>
</dbReference>
<accession>A0A2K9BJ04</accession>
<evidence type="ECO:0000313" key="3">
    <source>
        <dbReference type="Proteomes" id="UP000232491"/>
    </source>
</evidence>
<dbReference type="EMBL" id="CP021558">
    <property type="protein sequence ID" value="AUE02480.1"/>
    <property type="molecule type" value="Genomic_DNA"/>
</dbReference>
<evidence type="ECO:0000313" key="2">
    <source>
        <dbReference type="EMBL" id="AUE02480.1"/>
    </source>
</evidence>
<dbReference type="GO" id="GO:0005524">
    <property type="term" value="F:ATP binding"/>
    <property type="evidence" value="ECO:0007669"/>
    <property type="project" value="InterPro"/>
</dbReference>
<dbReference type="Proteomes" id="UP000232491">
    <property type="component" value="Chromosome"/>
</dbReference>
<dbReference type="Gene3D" id="3.40.50.300">
    <property type="entry name" value="P-loop containing nucleotide triphosphate hydrolases"/>
    <property type="match status" value="1"/>
</dbReference>
<dbReference type="Pfam" id="PF13304">
    <property type="entry name" value="AAA_21"/>
    <property type="match status" value="1"/>
</dbReference>